<feature type="transmembrane region" description="Helical" evidence="1">
    <location>
        <begin position="67"/>
        <end position="86"/>
    </location>
</feature>
<accession>A0A0L8AKJ6</accession>
<keyword evidence="3" id="KW-1185">Reference proteome</keyword>
<keyword evidence="1" id="KW-0812">Transmembrane</keyword>
<evidence type="ECO:0008006" key="4">
    <source>
        <dbReference type="Google" id="ProtNLM"/>
    </source>
</evidence>
<keyword evidence="1" id="KW-0472">Membrane</keyword>
<dbReference type="Proteomes" id="UP000036908">
    <property type="component" value="Unassembled WGS sequence"/>
</dbReference>
<dbReference type="Pfam" id="PF14126">
    <property type="entry name" value="DUF4293"/>
    <property type="match status" value="1"/>
</dbReference>
<evidence type="ECO:0000313" key="3">
    <source>
        <dbReference type="Proteomes" id="UP000036908"/>
    </source>
</evidence>
<feature type="transmembrane region" description="Helical" evidence="1">
    <location>
        <begin position="129"/>
        <end position="148"/>
    </location>
</feature>
<dbReference type="RefSeq" id="WP_053223628.1">
    <property type="nucleotide sequence ID" value="NZ_JSVA01000010.1"/>
</dbReference>
<dbReference type="AlphaFoldDB" id="A0A0L8AKJ6"/>
<evidence type="ECO:0000256" key="1">
    <source>
        <dbReference type="SAM" id="Phobius"/>
    </source>
</evidence>
<keyword evidence="1" id="KW-1133">Transmembrane helix</keyword>
<name>A0A0L8AKJ6_9BACT</name>
<feature type="transmembrane region" description="Helical" evidence="1">
    <location>
        <begin position="7"/>
        <end position="26"/>
    </location>
</feature>
<dbReference type="PATRIC" id="fig|1566026.4.peg.331"/>
<gene>
    <name evidence="2" type="ORF">OB69_10230</name>
</gene>
<organism evidence="2 3">
    <name type="scientific">Roseivirga seohaensis subsp. aquiponti</name>
    <dbReference type="NCBI Taxonomy" id="1566026"/>
    <lineage>
        <taxon>Bacteria</taxon>
        <taxon>Pseudomonadati</taxon>
        <taxon>Bacteroidota</taxon>
        <taxon>Cytophagia</taxon>
        <taxon>Cytophagales</taxon>
        <taxon>Roseivirgaceae</taxon>
        <taxon>Roseivirga</taxon>
    </lineage>
</organism>
<reference evidence="3" key="1">
    <citation type="submission" date="2014-11" db="EMBL/GenBank/DDBJ databases">
        <title>Genome sequencing of Roseivirga sp. D-25.</title>
        <authorList>
            <person name="Selvaratnam C."/>
            <person name="Thevarajoo S."/>
            <person name="Goh K.M."/>
            <person name="Eee R."/>
            <person name="Chan K.-G."/>
            <person name="Chong C.S."/>
        </authorList>
    </citation>
    <scope>NUCLEOTIDE SEQUENCE [LARGE SCALE GENOMIC DNA]</scope>
    <source>
        <strain evidence="3">D-25</strain>
    </source>
</reference>
<feature type="transmembrane region" description="Helical" evidence="1">
    <location>
        <begin position="98"/>
        <end position="117"/>
    </location>
</feature>
<evidence type="ECO:0000313" key="2">
    <source>
        <dbReference type="EMBL" id="KOF02685.1"/>
    </source>
</evidence>
<dbReference type="EMBL" id="JSVA01000010">
    <property type="protein sequence ID" value="KOF02685.1"/>
    <property type="molecule type" value="Genomic_DNA"/>
</dbReference>
<dbReference type="OrthoDB" id="594989at2"/>
<sequence length="166" mass="18577">MIQRIQSILLLGVSICMGMVLAFYIWSEVNPETSTGILFSPMEMKVIDMGEMPQDSSDDVITQTESTWYLAALAVAASLVALFSIFQFKNRLNQMKLGALNSLLMVSYLGVCFFKVNQFEEIVMPQVQGGFHLGFMLPAGALILNALANRFIRKDEQLVKSVDRIR</sequence>
<proteinExistence type="predicted"/>
<protein>
    <recommendedName>
        <fullName evidence="4">DUF4293 domain-containing protein</fullName>
    </recommendedName>
</protein>
<comment type="caution">
    <text evidence="2">The sequence shown here is derived from an EMBL/GenBank/DDBJ whole genome shotgun (WGS) entry which is preliminary data.</text>
</comment>
<dbReference type="InterPro" id="IPR025635">
    <property type="entry name" value="DUF4293"/>
</dbReference>